<comment type="function">
    <text evidence="7">Part of the tripartite ATP-independent periplasmic (TRAP) transport system.</text>
</comment>
<dbReference type="PANTHER" id="PTHR33362">
    <property type="entry name" value="SIALIC ACID TRAP TRANSPORTER PERMEASE PROTEIN SIAT-RELATED"/>
    <property type="match status" value="1"/>
</dbReference>
<evidence type="ECO:0000256" key="3">
    <source>
        <dbReference type="ARBA" id="ARBA00022519"/>
    </source>
</evidence>
<keyword evidence="6 7" id="KW-0472">Membrane</keyword>
<keyword evidence="7" id="KW-0813">Transport</keyword>
<accession>B1Y3Y7</accession>
<dbReference type="Proteomes" id="UP000001693">
    <property type="component" value="Chromosome"/>
</dbReference>
<dbReference type="KEGG" id="lch:Lcho_1112"/>
<sequence precursor="true">MDAFVLIGSFVLLMMIGVPIAFSLGLAALIGALWIDIPLDAVMIQIAAGVNKFSLLAIPFFVLAGAIMAEGGMARRLVAFAGVLVGFIRGGLSLVNILASTFFGAISGSSVADTASVGTVLIPEMEKKGYPRDFATAVTISGSVQAILIPPSHNAVLYSLAAGGSVSIAALFMAGVLPGLLMGLTLAVLCLMKARKHGYPKGEVIPLKQAIKISIDAMWGLMTMVIILGGILSGVFTANESASIAVVWAFFVTMFIYRDYKWRDLPKLVHRTVKTVTIVMILIGFAAAFGYLMTLMMIPLRVTAFLTSLSDNKYAILAMINILLLVLGTLMDMSPLILILTPILLPVVKMLGVDPVHFGMIMMVNLGIGLITPPVGTVLFVGAAVAKLKIGVVTRAMMPFFVALFIVLLMVTYIPWLSLWLPRFLGL</sequence>
<keyword evidence="10" id="KW-1185">Reference proteome</keyword>
<feature type="transmembrane region" description="Helical" evidence="7">
    <location>
        <begin position="213"/>
        <end position="236"/>
    </location>
</feature>
<feature type="transmembrane region" description="Helical" evidence="7">
    <location>
        <begin position="272"/>
        <end position="294"/>
    </location>
</feature>
<organism evidence="9 10">
    <name type="scientific">Leptothrix cholodnii (strain ATCC 51168 / LMG 8142 / SP-6)</name>
    <name type="common">Leptothrix discophora (strain SP-6)</name>
    <dbReference type="NCBI Taxonomy" id="395495"/>
    <lineage>
        <taxon>Bacteria</taxon>
        <taxon>Pseudomonadati</taxon>
        <taxon>Pseudomonadota</taxon>
        <taxon>Betaproteobacteria</taxon>
        <taxon>Burkholderiales</taxon>
        <taxon>Sphaerotilaceae</taxon>
        <taxon>Leptothrix</taxon>
    </lineage>
</organism>
<keyword evidence="5 7" id="KW-1133">Transmembrane helix</keyword>
<dbReference type="EMBL" id="CP001013">
    <property type="protein sequence ID" value="ACB33381.1"/>
    <property type="molecule type" value="Genomic_DNA"/>
</dbReference>
<feature type="transmembrane region" description="Helical" evidence="7">
    <location>
        <begin position="398"/>
        <end position="421"/>
    </location>
</feature>
<dbReference type="RefSeq" id="WP_012346143.1">
    <property type="nucleotide sequence ID" value="NC_010524.1"/>
</dbReference>
<feature type="transmembrane region" description="Helical" evidence="7">
    <location>
        <begin position="12"/>
        <end position="35"/>
    </location>
</feature>
<dbReference type="GO" id="GO:0005886">
    <property type="term" value="C:plasma membrane"/>
    <property type="evidence" value="ECO:0007669"/>
    <property type="project" value="UniProtKB-SubCell"/>
</dbReference>
<dbReference type="PANTHER" id="PTHR33362:SF2">
    <property type="entry name" value="TRAP TRANSPORTER LARGE PERMEASE PROTEIN"/>
    <property type="match status" value="1"/>
</dbReference>
<evidence type="ECO:0000313" key="9">
    <source>
        <dbReference type="EMBL" id="ACB33381.1"/>
    </source>
</evidence>
<evidence type="ECO:0000313" key="10">
    <source>
        <dbReference type="Proteomes" id="UP000001693"/>
    </source>
</evidence>
<evidence type="ECO:0000256" key="1">
    <source>
        <dbReference type="ARBA" id="ARBA00004429"/>
    </source>
</evidence>
<dbReference type="eggNOG" id="COG1593">
    <property type="taxonomic scope" value="Bacteria"/>
</dbReference>
<dbReference type="STRING" id="395495.Lcho_1112"/>
<evidence type="ECO:0000256" key="5">
    <source>
        <dbReference type="ARBA" id="ARBA00022989"/>
    </source>
</evidence>
<feature type="transmembrane region" description="Helical" evidence="7">
    <location>
        <begin position="41"/>
        <end position="65"/>
    </location>
</feature>
<dbReference type="NCBIfam" id="TIGR00786">
    <property type="entry name" value="dctM"/>
    <property type="match status" value="1"/>
</dbReference>
<proteinExistence type="inferred from homology"/>
<feature type="transmembrane region" description="Helical" evidence="7">
    <location>
        <begin position="77"/>
        <end position="95"/>
    </location>
</feature>
<feature type="transmembrane region" description="Helical" evidence="7">
    <location>
        <begin position="242"/>
        <end position="260"/>
    </location>
</feature>
<keyword evidence="4 7" id="KW-0812">Transmembrane</keyword>
<dbReference type="AlphaFoldDB" id="B1Y3Y7"/>
<gene>
    <name evidence="9" type="ordered locus">Lcho_1112</name>
</gene>
<feature type="transmembrane region" description="Helical" evidence="7">
    <location>
        <begin position="314"/>
        <end position="331"/>
    </location>
</feature>
<dbReference type="InterPro" id="IPR004681">
    <property type="entry name" value="TRAP_DctM"/>
</dbReference>
<feature type="domain" description="TRAP C4-dicarboxylate transport system permease DctM subunit" evidence="8">
    <location>
        <begin position="7"/>
        <end position="417"/>
    </location>
</feature>
<dbReference type="PIRSF" id="PIRSF006066">
    <property type="entry name" value="HI0050"/>
    <property type="match status" value="1"/>
</dbReference>
<evidence type="ECO:0000259" key="8">
    <source>
        <dbReference type="Pfam" id="PF06808"/>
    </source>
</evidence>
<dbReference type="HOGENOM" id="CLU_019824_4_1_4"/>
<feature type="transmembrane region" description="Helical" evidence="7">
    <location>
        <begin position="358"/>
        <end position="386"/>
    </location>
</feature>
<feature type="transmembrane region" description="Helical" evidence="7">
    <location>
        <begin position="336"/>
        <end position="352"/>
    </location>
</feature>
<dbReference type="OrthoDB" id="9777699at2"/>
<reference evidence="9 10" key="1">
    <citation type="submission" date="2008-03" db="EMBL/GenBank/DDBJ databases">
        <title>Complete sequence of Leptothrix cholodnii SP-6.</title>
        <authorList>
            <consortium name="US DOE Joint Genome Institute"/>
            <person name="Copeland A."/>
            <person name="Lucas S."/>
            <person name="Lapidus A."/>
            <person name="Glavina del Rio T."/>
            <person name="Dalin E."/>
            <person name="Tice H."/>
            <person name="Bruce D."/>
            <person name="Goodwin L."/>
            <person name="Pitluck S."/>
            <person name="Chertkov O."/>
            <person name="Brettin T."/>
            <person name="Detter J.C."/>
            <person name="Han C."/>
            <person name="Kuske C.R."/>
            <person name="Schmutz J."/>
            <person name="Larimer F."/>
            <person name="Land M."/>
            <person name="Hauser L."/>
            <person name="Kyrpides N."/>
            <person name="Lykidis A."/>
            <person name="Emerson D."/>
            <person name="Richardson P."/>
        </authorList>
    </citation>
    <scope>NUCLEOTIDE SEQUENCE [LARGE SCALE GENOMIC DNA]</scope>
    <source>
        <strain evidence="10">ATCC 51168 / LMG 8142 / SP-6</strain>
    </source>
</reference>
<protein>
    <recommendedName>
        <fullName evidence="7">TRAP transporter large permease protein</fullName>
    </recommendedName>
</protein>
<comment type="similarity">
    <text evidence="7">Belongs to the TRAP transporter large permease family.</text>
</comment>
<feature type="transmembrane region" description="Helical" evidence="7">
    <location>
        <begin position="165"/>
        <end position="192"/>
    </location>
</feature>
<dbReference type="Pfam" id="PF06808">
    <property type="entry name" value="DctM"/>
    <property type="match status" value="1"/>
</dbReference>
<evidence type="ECO:0000256" key="6">
    <source>
        <dbReference type="ARBA" id="ARBA00023136"/>
    </source>
</evidence>
<keyword evidence="3 7" id="KW-0997">Cell inner membrane</keyword>
<dbReference type="InterPro" id="IPR010656">
    <property type="entry name" value="DctM"/>
</dbReference>
<comment type="subcellular location">
    <subcellularLocation>
        <location evidence="1 7">Cell inner membrane</location>
        <topology evidence="1 7">Multi-pass membrane protein</topology>
    </subcellularLocation>
</comment>
<keyword evidence="2" id="KW-1003">Cell membrane</keyword>
<dbReference type="GO" id="GO:0022857">
    <property type="term" value="F:transmembrane transporter activity"/>
    <property type="evidence" value="ECO:0007669"/>
    <property type="project" value="UniProtKB-UniRule"/>
</dbReference>
<evidence type="ECO:0000256" key="4">
    <source>
        <dbReference type="ARBA" id="ARBA00022692"/>
    </source>
</evidence>
<evidence type="ECO:0000256" key="7">
    <source>
        <dbReference type="RuleBase" id="RU369079"/>
    </source>
</evidence>
<evidence type="ECO:0000256" key="2">
    <source>
        <dbReference type="ARBA" id="ARBA00022475"/>
    </source>
</evidence>
<comment type="subunit">
    <text evidence="7">The complex comprises the extracytoplasmic solute receptor protein and the two transmembrane proteins.</text>
</comment>
<name>B1Y3Y7_LEPCP</name>